<dbReference type="InterPro" id="IPR036187">
    <property type="entry name" value="DNA_mismatch_repair_MutS_sf"/>
</dbReference>
<keyword evidence="9 12" id="KW-0234">DNA repair</keyword>
<evidence type="ECO:0000256" key="9">
    <source>
        <dbReference type="ARBA" id="ARBA00023204"/>
    </source>
</evidence>
<feature type="compositionally biased region" description="Basic and acidic residues" evidence="13">
    <location>
        <begin position="74"/>
        <end position="98"/>
    </location>
</feature>
<dbReference type="RefSeq" id="XP_064768604.1">
    <property type="nucleotide sequence ID" value="XM_064909806.1"/>
</dbReference>
<feature type="compositionally biased region" description="Acidic residues" evidence="13">
    <location>
        <begin position="119"/>
        <end position="138"/>
    </location>
</feature>
<comment type="similarity">
    <text evidence="2">Belongs to the DNA mismatch repair MutS family. MSH3 subfamily.</text>
</comment>
<keyword evidence="7" id="KW-0067">ATP-binding</keyword>
<evidence type="ECO:0000256" key="7">
    <source>
        <dbReference type="ARBA" id="ARBA00022840"/>
    </source>
</evidence>
<evidence type="ECO:0000256" key="10">
    <source>
        <dbReference type="ARBA" id="ARBA00023242"/>
    </source>
</evidence>
<name>A0ABR1F6V3_9ASCO</name>
<dbReference type="Gene3D" id="3.40.1170.10">
    <property type="entry name" value="DNA repair protein MutS, domain I"/>
    <property type="match status" value="1"/>
</dbReference>
<dbReference type="NCBIfam" id="NF003810">
    <property type="entry name" value="PRK05399.1"/>
    <property type="match status" value="1"/>
</dbReference>
<dbReference type="Pfam" id="PF01624">
    <property type="entry name" value="MutS_I"/>
    <property type="match status" value="1"/>
</dbReference>
<evidence type="ECO:0000256" key="12">
    <source>
        <dbReference type="RuleBase" id="RU003756"/>
    </source>
</evidence>
<evidence type="ECO:0000256" key="11">
    <source>
        <dbReference type="ARBA" id="ARBA00029792"/>
    </source>
</evidence>
<dbReference type="InterPro" id="IPR045076">
    <property type="entry name" value="MutS"/>
</dbReference>
<dbReference type="InterPro" id="IPR007860">
    <property type="entry name" value="DNA_mmatch_repair_MutS_con_dom"/>
</dbReference>
<dbReference type="SMART" id="SM00533">
    <property type="entry name" value="MUTSd"/>
    <property type="match status" value="1"/>
</dbReference>
<organism evidence="15 16">
    <name type="scientific">Myxozyma melibiosi</name>
    <dbReference type="NCBI Taxonomy" id="54550"/>
    <lineage>
        <taxon>Eukaryota</taxon>
        <taxon>Fungi</taxon>
        <taxon>Dikarya</taxon>
        <taxon>Ascomycota</taxon>
        <taxon>Saccharomycotina</taxon>
        <taxon>Lipomycetes</taxon>
        <taxon>Lipomycetales</taxon>
        <taxon>Lipomycetaceae</taxon>
        <taxon>Myxozyma</taxon>
    </lineage>
</organism>
<keyword evidence="16" id="KW-1185">Reference proteome</keyword>
<evidence type="ECO:0000256" key="6">
    <source>
        <dbReference type="ARBA" id="ARBA00022763"/>
    </source>
</evidence>
<feature type="compositionally biased region" description="Polar residues" evidence="13">
    <location>
        <begin position="9"/>
        <end position="52"/>
    </location>
</feature>
<dbReference type="Gene3D" id="1.10.1420.10">
    <property type="match status" value="2"/>
</dbReference>
<comment type="function">
    <text evidence="12">Component of the post-replicative DNA mismatch repair system (MMR).</text>
</comment>
<dbReference type="InterPro" id="IPR017261">
    <property type="entry name" value="DNA_mismatch_repair_MutS/MSH"/>
</dbReference>
<evidence type="ECO:0000256" key="8">
    <source>
        <dbReference type="ARBA" id="ARBA00023125"/>
    </source>
</evidence>
<dbReference type="Gene3D" id="3.40.50.300">
    <property type="entry name" value="P-loop containing nucleotide triphosphate hydrolases"/>
    <property type="match status" value="1"/>
</dbReference>
<dbReference type="GeneID" id="90035318"/>
<reference evidence="15 16" key="1">
    <citation type="submission" date="2024-03" db="EMBL/GenBank/DDBJ databases">
        <title>Genome-scale model development and genomic sequencing of the oleaginous clade Lipomyces.</title>
        <authorList>
            <consortium name="Lawrence Berkeley National Laboratory"/>
            <person name="Czajka J.J."/>
            <person name="Han Y."/>
            <person name="Kim J."/>
            <person name="Mondo S.J."/>
            <person name="Hofstad B.A."/>
            <person name="Robles A."/>
            <person name="Haridas S."/>
            <person name="Riley R."/>
            <person name="LaButti K."/>
            <person name="Pangilinan J."/>
            <person name="Andreopoulos W."/>
            <person name="Lipzen A."/>
            <person name="Yan J."/>
            <person name="Wang M."/>
            <person name="Ng V."/>
            <person name="Grigoriev I.V."/>
            <person name="Spatafora J.W."/>
            <person name="Magnuson J.K."/>
            <person name="Baker S.E."/>
            <person name="Pomraning K.R."/>
        </authorList>
    </citation>
    <scope>NUCLEOTIDE SEQUENCE [LARGE SCALE GENOMIC DNA]</scope>
    <source>
        <strain evidence="15 16">Phaff 52-87</strain>
    </source>
</reference>
<dbReference type="PIRSF" id="PIRSF037677">
    <property type="entry name" value="DNA_mis_repair_Msh6"/>
    <property type="match status" value="1"/>
</dbReference>
<evidence type="ECO:0000256" key="2">
    <source>
        <dbReference type="ARBA" id="ARBA00007094"/>
    </source>
</evidence>
<dbReference type="Proteomes" id="UP001498771">
    <property type="component" value="Unassembled WGS sequence"/>
</dbReference>
<evidence type="ECO:0000259" key="14">
    <source>
        <dbReference type="PROSITE" id="PS00486"/>
    </source>
</evidence>
<keyword evidence="5 12" id="KW-0547">Nucleotide-binding</keyword>
<dbReference type="Gene3D" id="3.30.420.110">
    <property type="entry name" value="MutS, connector domain"/>
    <property type="match status" value="1"/>
</dbReference>
<evidence type="ECO:0000313" key="16">
    <source>
        <dbReference type="Proteomes" id="UP001498771"/>
    </source>
</evidence>
<comment type="caution">
    <text evidence="15">The sequence shown here is derived from an EMBL/GenBank/DDBJ whole genome shotgun (WGS) entry which is preliminary data.</text>
</comment>
<dbReference type="InterPro" id="IPR016151">
    <property type="entry name" value="DNA_mismatch_repair_MutS_N"/>
</dbReference>
<dbReference type="SUPFAM" id="SSF52540">
    <property type="entry name" value="P-loop containing nucleoside triphosphate hydrolases"/>
    <property type="match status" value="1"/>
</dbReference>
<dbReference type="PANTHER" id="PTHR11361">
    <property type="entry name" value="DNA MISMATCH REPAIR PROTEIN MUTS FAMILY MEMBER"/>
    <property type="match status" value="1"/>
</dbReference>
<dbReference type="InterPro" id="IPR036678">
    <property type="entry name" value="MutS_con_dom_sf"/>
</dbReference>
<dbReference type="Pfam" id="PF00488">
    <property type="entry name" value="MutS_V"/>
    <property type="match status" value="1"/>
</dbReference>
<dbReference type="SMART" id="SM00534">
    <property type="entry name" value="MUTSac"/>
    <property type="match status" value="1"/>
</dbReference>
<feature type="region of interest" description="Disordered" evidence="13">
    <location>
        <begin position="1"/>
        <end position="159"/>
    </location>
</feature>
<dbReference type="InterPro" id="IPR007695">
    <property type="entry name" value="DNA_mismatch_repair_MutS-lik_N"/>
</dbReference>
<dbReference type="Pfam" id="PF05190">
    <property type="entry name" value="MutS_IV"/>
    <property type="match status" value="1"/>
</dbReference>
<dbReference type="SUPFAM" id="SSF48334">
    <property type="entry name" value="DNA repair protein MutS, domain III"/>
    <property type="match status" value="1"/>
</dbReference>
<dbReference type="InterPro" id="IPR000432">
    <property type="entry name" value="DNA_mismatch_repair_MutS_C"/>
</dbReference>
<keyword evidence="10" id="KW-0539">Nucleus</keyword>
<feature type="domain" description="DNA mismatch repair proteins mutS family" evidence="14">
    <location>
        <begin position="902"/>
        <end position="918"/>
    </location>
</feature>
<sequence>MAPPPASVPRTQQTISSFFKRPSASQPAQKPTASSTRPQAEQQTNSRSSTAPSRELLSVKHAGLKRFANGSVAGKEDGGSDDRDRKAAEVMAEKRQRIAGESVASRRKIASLELAARNEDEDLADEDGEHDPEDDETESVPLKKSGRGQAGSASKAPKLTPLTQQYIDIKRNHRDTILAVEVGYKYHFYGEDSAIVSKELNIFRVPGWNSIEEALNPSTSSRYRKFASSSVPDHRIYIHLERLIEKGYKVGLVQQTETAALKSAGTNKSGPFERKLTRVYTKATYVDRPIDAEGMSSSNASSGYIFCIAENELPHQRVSIGMLAISAATGRLVYEEFEDGFMRAELETRLLHIHPSEIVVTGQISKESEKLFSHISKKVATGSLDSGSIRIEHVDRPSLDDAVNHLTTFFGTKLQDSQSSGSSNSSFDGILSLPNTVKICVSVAIDYMKQYGLDSIFDLTMKIDNFQNKTSMLLNGDTLNSLEIFRNQSDLTYKGSLFWIMDRTRTRFGQRLLQSWIGHPLIDREKLELRTAAVEELKQGNNPRIEKLSRILAQLPDLETGLMKIHYGRCRPSELGSLLHAFNKACNSFSNSDGGRFVSDDLNEYFDTLPSMAFEISEFLEAVDGDGAVKNDKERFFRNEEEYPDIIDNRRGLAETEKLLDEFLVTARKDVNKSYLQYSTVAQIEYLIEIRNNELRNVPKNWKKISGTKTVSRFHPPEVQELLRKREQYRELLKLSCQAAYDTFMKEIAKYYEQLRSIVQALAHLDCLLALAAVSDLPGYVKPTYVDEPCVLVEEGRHPMVEQLLLDSFVPNDITLSASGIHAMIITGPNMGGKSSYVRQTALIAIMGQIGSYVPAKSATLGMLDAVYTRMGAYDNMMNGESTFMVELLECADIMKSATSRSLVLLDEIGRGTGPVDGVAIAQSVLAYFISDIKALTLFITHYPQLCSFSEVYPREVACYYMEYIEQENPETKETDIAFLYKAAPGIAHRSYGLNVAQLAGIPRSIITVAGEKSRQLEQRLRSMESLQWATKVREVVTNVLGKPEESVDVEELLVLAHAASSK</sequence>
<gene>
    <name evidence="15" type="ORF">BZA70DRAFT_163785</name>
</gene>
<dbReference type="InterPro" id="IPR007861">
    <property type="entry name" value="DNA_mismatch_repair_MutS_clamp"/>
</dbReference>
<keyword evidence="6 12" id="KW-0227">DNA damage</keyword>
<evidence type="ECO:0000256" key="13">
    <source>
        <dbReference type="SAM" id="MobiDB-lite"/>
    </source>
</evidence>
<protein>
    <recommendedName>
        <fullName evidence="3">DNA mismatch repair protein MSH3</fullName>
    </recommendedName>
    <alternativeName>
        <fullName evidence="4">DNA mismatch repair protein msh3</fullName>
    </alternativeName>
    <alternativeName>
        <fullName evidence="11">MutS protein homolog 3</fullName>
    </alternativeName>
</protein>
<comment type="subcellular location">
    <subcellularLocation>
        <location evidence="1">Nucleus</location>
    </subcellularLocation>
</comment>
<evidence type="ECO:0000256" key="1">
    <source>
        <dbReference type="ARBA" id="ARBA00004123"/>
    </source>
</evidence>
<proteinExistence type="inferred from homology"/>
<dbReference type="Pfam" id="PF05188">
    <property type="entry name" value="MutS_II"/>
    <property type="match status" value="1"/>
</dbReference>
<evidence type="ECO:0000313" key="15">
    <source>
        <dbReference type="EMBL" id="KAK7205571.1"/>
    </source>
</evidence>
<dbReference type="SUPFAM" id="SSF55271">
    <property type="entry name" value="DNA repair protein MutS, domain I"/>
    <property type="match status" value="1"/>
</dbReference>
<evidence type="ECO:0000256" key="3">
    <source>
        <dbReference type="ARBA" id="ARBA00019000"/>
    </source>
</evidence>
<keyword evidence="8 12" id="KW-0238">DNA-binding</keyword>
<dbReference type="PROSITE" id="PS00486">
    <property type="entry name" value="DNA_MISMATCH_REPAIR_2"/>
    <property type="match status" value="1"/>
</dbReference>
<dbReference type="InterPro" id="IPR007696">
    <property type="entry name" value="DNA_mismatch_repair_MutS_core"/>
</dbReference>
<dbReference type="EMBL" id="JBBJBU010000005">
    <property type="protein sequence ID" value="KAK7205571.1"/>
    <property type="molecule type" value="Genomic_DNA"/>
</dbReference>
<dbReference type="InterPro" id="IPR027417">
    <property type="entry name" value="P-loop_NTPase"/>
</dbReference>
<evidence type="ECO:0000256" key="5">
    <source>
        <dbReference type="ARBA" id="ARBA00022741"/>
    </source>
</evidence>
<dbReference type="Pfam" id="PF05192">
    <property type="entry name" value="MutS_III"/>
    <property type="match status" value="1"/>
</dbReference>
<dbReference type="PANTHER" id="PTHR11361:SF122">
    <property type="entry name" value="DNA MISMATCH REPAIR PROTEIN MSH3"/>
    <property type="match status" value="1"/>
</dbReference>
<evidence type="ECO:0000256" key="4">
    <source>
        <dbReference type="ARBA" id="ARBA00022151"/>
    </source>
</evidence>
<accession>A0ABR1F6V3</accession>
<dbReference type="SUPFAM" id="SSF53150">
    <property type="entry name" value="DNA repair protein MutS, domain II"/>
    <property type="match status" value="1"/>
</dbReference>